<keyword evidence="6" id="KW-0067">ATP-binding</keyword>
<evidence type="ECO:0000256" key="6">
    <source>
        <dbReference type="ARBA" id="ARBA00022840"/>
    </source>
</evidence>
<evidence type="ECO:0000256" key="2">
    <source>
        <dbReference type="ARBA" id="ARBA00009441"/>
    </source>
</evidence>
<dbReference type="GO" id="GO:0006310">
    <property type="term" value="P:DNA recombination"/>
    <property type="evidence" value="ECO:0007669"/>
    <property type="project" value="InterPro"/>
</dbReference>
<evidence type="ECO:0000256" key="4">
    <source>
        <dbReference type="ARBA" id="ARBA00022741"/>
    </source>
</evidence>
<feature type="coiled-coil region" evidence="10">
    <location>
        <begin position="166"/>
        <end position="220"/>
    </location>
</feature>
<sequence length="551" mass="61234">MLKSLHIKNYAIIDELNIDFSGRLNIITGETGAGKSILMGALSLILGDRADTSVLMQADSKCFVEGTFMVAGKPAIAAFLQSNDLEEEAELTIRREIAANGKSRSFINDTPATLQQLRALASLLVDLHQQFDTLELGDADFQRTVLDALAGQATAVQTYKRAYQQWHQQQQQLAGLQEQKQNFNKELDYFQFQYSELEEAAFAENELENIEQELQLLTHAEGIKTTLNRVYYDLKESEQPILTLVKQMSSQLLQFKDYHSDVAAIAVRLQSAHIELQDIAGEVDRLNDAVQFDEKRIETINDRLALGYKLLKKHGLKTTAELLQLQNELQQKLQAVLNIDDAIAAKEKEVATLLAEAQRQATALSAARKQQTPSLEQQVNALLAQVGMPNARLKVAVTDTALHAYGMDQVDFLFDANKSNRFEPIRKVASGGELSRLMLCIKSLVAQSIDLPTMIFDEIDTGISGEAAKQVGIIMKKLADARQVICITHQPQIAGKADAHFFVYKGTRGDAITTNIRQLTQEERILTIAQMLSGEKPTTAALENAREMVMS</sequence>
<dbReference type="PANTHER" id="PTHR11059:SF0">
    <property type="entry name" value="DNA REPAIR PROTEIN RECN"/>
    <property type="match status" value="1"/>
</dbReference>
<evidence type="ECO:0000313" key="13">
    <source>
        <dbReference type="Proteomes" id="UP000261284"/>
    </source>
</evidence>
<name>A0A3E1NED0_9BACT</name>
<keyword evidence="4" id="KW-0547">Nucleotide-binding</keyword>
<dbReference type="InterPro" id="IPR027417">
    <property type="entry name" value="P-loop_NTPase"/>
</dbReference>
<comment type="similarity">
    <text evidence="2 9">Belongs to the RecN family.</text>
</comment>
<feature type="domain" description="RecF/RecN/SMC N-terminal" evidence="11">
    <location>
        <begin position="2"/>
        <end position="506"/>
    </location>
</feature>
<comment type="caution">
    <text evidence="12">The sequence shown here is derived from an EMBL/GenBank/DDBJ whole genome shotgun (WGS) entry which is preliminary data.</text>
</comment>
<comment type="function">
    <text evidence="1 9">May be involved in recombinational repair of damaged DNA.</text>
</comment>
<dbReference type="GO" id="GO:0005524">
    <property type="term" value="F:ATP binding"/>
    <property type="evidence" value="ECO:0007669"/>
    <property type="project" value="UniProtKB-KW"/>
</dbReference>
<evidence type="ECO:0000256" key="5">
    <source>
        <dbReference type="ARBA" id="ARBA00022763"/>
    </source>
</evidence>
<evidence type="ECO:0000259" key="11">
    <source>
        <dbReference type="Pfam" id="PF02463"/>
    </source>
</evidence>
<dbReference type="Pfam" id="PF02463">
    <property type="entry name" value="SMC_N"/>
    <property type="match status" value="1"/>
</dbReference>
<gene>
    <name evidence="12" type="primary">recN</name>
    <name evidence="12" type="ORF">DXN05_21270</name>
</gene>
<dbReference type="CDD" id="cd03241">
    <property type="entry name" value="ABC_RecN"/>
    <property type="match status" value="2"/>
</dbReference>
<dbReference type="Proteomes" id="UP000261284">
    <property type="component" value="Unassembled WGS sequence"/>
</dbReference>
<dbReference type="GO" id="GO:0043590">
    <property type="term" value="C:bacterial nucleoid"/>
    <property type="evidence" value="ECO:0007669"/>
    <property type="project" value="TreeGrafter"/>
</dbReference>
<keyword evidence="7 9" id="KW-0234">DNA repair</keyword>
<organism evidence="12 13">
    <name type="scientific">Deminuibacter soli</name>
    <dbReference type="NCBI Taxonomy" id="2291815"/>
    <lineage>
        <taxon>Bacteria</taxon>
        <taxon>Pseudomonadati</taxon>
        <taxon>Bacteroidota</taxon>
        <taxon>Chitinophagia</taxon>
        <taxon>Chitinophagales</taxon>
        <taxon>Chitinophagaceae</taxon>
        <taxon>Deminuibacter</taxon>
    </lineage>
</organism>
<dbReference type="GO" id="GO:0006281">
    <property type="term" value="P:DNA repair"/>
    <property type="evidence" value="ECO:0007669"/>
    <property type="project" value="UniProtKB-KW"/>
</dbReference>
<evidence type="ECO:0000256" key="1">
    <source>
        <dbReference type="ARBA" id="ARBA00003618"/>
    </source>
</evidence>
<dbReference type="SUPFAM" id="SSF52540">
    <property type="entry name" value="P-loop containing nucleoside triphosphate hydrolases"/>
    <property type="match status" value="1"/>
</dbReference>
<keyword evidence="13" id="KW-1185">Reference proteome</keyword>
<evidence type="ECO:0000256" key="7">
    <source>
        <dbReference type="ARBA" id="ARBA00023204"/>
    </source>
</evidence>
<keyword evidence="5 9" id="KW-0227">DNA damage</keyword>
<dbReference type="OrthoDB" id="9806954at2"/>
<dbReference type="InterPro" id="IPR004604">
    <property type="entry name" value="DNA_recomb/repair_RecN"/>
</dbReference>
<dbReference type="Gene3D" id="3.40.50.300">
    <property type="entry name" value="P-loop containing nucleotide triphosphate hydrolases"/>
    <property type="match status" value="2"/>
</dbReference>
<evidence type="ECO:0000256" key="3">
    <source>
        <dbReference type="ARBA" id="ARBA00021315"/>
    </source>
</evidence>
<dbReference type="PANTHER" id="PTHR11059">
    <property type="entry name" value="DNA REPAIR PROTEIN RECN"/>
    <property type="match status" value="1"/>
</dbReference>
<evidence type="ECO:0000256" key="9">
    <source>
        <dbReference type="PIRNR" id="PIRNR003128"/>
    </source>
</evidence>
<proteinExistence type="inferred from homology"/>
<evidence type="ECO:0000256" key="8">
    <source>
        <dbReference type="ARBA" id="ARBA00033408"/>
    </source>
</evidence>
<reference evidence="12 13" key="1">
    <citation type="submission" date="2018-08" db="EMBL/GenBank/DDBJ databases">
        <title>Chitinophagaceae sp. K23C18032701, a novel bacterium isolated from forest soil.</title>
        <authorList>
            <person name="Wang C."/>
        </authorList>
    </citation>
    <scope>NUCLEOTIDE SEQUENCE [LARGE SCALE GENOMIC DNA]</scope>
    <source>
        <strain evidence="12 13">K23C18032701</strain>
    </source>
</reference>
<dbReference type="GO" id="GO:0009432">
    <property type="term" value="P:SOS response"/>
    <property type="evidence" value="ECO:0007669"/>
    <property type="project" value="TreeGrafter"/>
</dbReference>
<dbReference type="PIRSF" id="PIRSF003128">
    <property type="entry name" value="RecN"/>
    <property type="match status" value="1"/>
</dbReference>
<dbReference type="RefSeq" id="WP_116849404.1">
    <property type="nucleotide sequence ID" value="NZ_QTJU01000011.1"/>
</dbReference>
<accession>A0A3E1NED0</accession>
<dbReference type="AlphaFoldDB" id="A0A3E1NED0"/>
<dbReference type="EMBL" id="QTJU01000011">
    <property type="protein sequence ID" value="RFM26227.1"/>
    <property type="molecule type" value="Genomic_DNA"/>
</dbReference>
<evidence type="ECO:0000313" key="12">
    <source>
        <dbReference type="EMBL" id="RFM26227.1"/>
    </source>
</evidence>
<dbReference type="InterPro" id="IPR003395">
    <property type="entry name" value="RecF/RecN/SMC_N"/>
</dbReference>
<keyword evidence="10" id="KW-0175">Coiled coil</keyword>
<dbReference type="NCBIfam" id="TIGR00634">
    <property type="entry name" value="recN"/>
    <property type="match status" value="1"/>
</dbReference>
<protein>
    <recommendedName>
        <fullName evidence="3 9">DNA repair protein RecN</fullName>
    </recommendedName>
    <alternativeName>
        <fullName evidence="8 9">Recombination protein N</fullName>
    </alternativeName>
</protein>
<evidence type="ECO:0000256" key="10">
    <source>
        <dbReference type="SAM" id="Coils"/>
    </source>
</evidence>